<feature type="transmembrane region" description="Helical" evidence="1">
    <location>
        <begin position="120"/>
        <end position="143"/>
    </location>
</feature>
<keyword evidence="1" id="KW-0472">Membrane</keyword>
<keyword evidence="3" id="KW-1185">Reference proteome</keyword>
<feature type="transmembrane region" description="Helical" evidence="1">
    <location>
        <begin position="149"/>
        <end position="167"/>
    </location>
</feature>
<keyword evidence="1" id="KW-0812">Transmembrane</keyword>
<accession>A0A1Y2IEQ4</accession>
<dbReference type="OrthoDB" id="1937642at2759"/>
<evidence type="ECO:0000313" key="2">
    <source>
        <dbReference type="EMBL" id="OSC99604.1"/>
    </source>
</evidence>
<reference evidence="2 3" key="1">
    <citation type="journal article" date="2015" name="Biotechnol. Biofuels">
        <title>Enhanced degradation of softwood versus hardwood by the white-rot fungus Pycnoporus coccineus.</title>
        <authorList>
            <person name="Couturier M."/>
            <person name="Navarro D."/>
            <person name="Chevret D."/>
            <person name="Henrissat B."/>
            <person name="Piumi F."/>
            <person name="Ruiz-Duenas F.J."/>
            <person name="Martinez A.T."/>
            <person name="Grigoriev I.V."/>
            <person name="Riley R."/>
            <person name="Lipzen A."/>
            <person name="Berrin J.G."/>
            <person name="Master E.R."/>
            <person name="Rosso M.N."/>
        </authorList>
    </citation>
    <scope>NUCLEOTIDE SEQUENCE [LARGE SCALE GENOMIC DNA]</scope>
    <source>
        <strain evidence="2 3">BRFM310</strain>
    </source>
</reference>
<sequence length="342" mass="35792">MNHAQTILSRLAEANPSAAIPALMVLGADVLNRAQSVPGASPLTIGWPGLLVGLLARNRTSAPVELPCTVINTKSGYARTNRSPILEHLLRSHGSDPSRGGLAMTFLYTSERPGRPTGDAVSSAALSAIAMQLAVAGILPILGVGSSDAAAVTAVGTFLTNAAGFILRRQQQKELRSARAVPEKRRDVVCITSGNGSSEAVVVVSEGGGVRIEDLAAGRASGLGVAATAGIVVLLFLWTGLLALTTTLGSVDAWLVLAQCAIGAAHTVFAAKTWRSGAALGFWFAEEKKKVVRAEKVMEALMKAEEFEPGVGSTLLPIYFPGKLRPEEELWWAERKQAPKAV</sequence>
<dbReference type="AlphaFoldDB" id="A0A1Y2IEQ4"/>
<feature type="transmembrane region" description="Helical" evidence="1">
    <location>
        <begin position="220"/>
        <end position="241"/>
    </location>
</feature>
<evidence type="ECO:0000313" key="3">
    <source>
        <dbReference type="Proteomes" id="UP000193067"/>
    </source>
</evidence>
<dbReference type="Proteomes" id="UP000193067">
    <property type="component" value="Unassembled WGS sequence"/>
</dbReference>
<feature type="transmembrane region" description="Helical" evidence="1">
    <location>
        <begin position="253"/>
        <end position="271"/>
    </location>
</feature>
<keyword evidence="1" id="KW-1133">Transmembrane helix</keyword>
<protein>
    <submittedName>
        <fullName evidence="2">Uncharacterized protein</fullName>
    </submittedName>
</protein>
<dbReference type="EMBL" id="KZ084126">
    <property type="protein sequence ID" value="OSC99604.1"/>
    <property type="molecule type" value="Genomic_DNA"/>
</dbReference>
<evidence type="ECO:0000256" key="1">
    <source>
        <dbReference type="SAM" id="Phobius"/>
    </source>
</evidence>
<gene>
    <name evidence="2" type="ORF">PYCCODRAFT_1438174</name>
</gene>
<name>A0A1Y2IEQ4_TRAC3</name>
<proteinExistence type="predicted"/>
<dbReference type="STRING" id="1353009.A0A1Y2IEQ4"/>
<organism evidence="2 3">
    <name type="scientific">Trametes coccinea (strain BRFM310)</name>
    <name type="common">Pycnoporus coccineus</name>
    <dbReference type="NCBI Taxonomy" id="1353009"/>
    <lineage>
        <taxon>Eukaryota</taxon>
        <taxon>Fungi</taxon>
        <taxon>Dikarya</taxon>
        <taxon>Basidiomycota</taxon>
        <taxon>Agaricomycotina</taxon>
        <taxon>Agaricomycetes</taxon>
        <taxon>Polyporales</taxon>
        <taxon>Polyporaceae</taxon>
        <taxon>Trametes</taxon>
    </lineage>
</organism>